<dbReference type="Proteomes" id="UP000186817">
    <property type="component" value="Unassembled WGS sequence"/>
</dbReference>
<dbReference type="EMBL" id="LSRX01000443">
    <property type="protein sequence ID" value="OLP97158.1"/>
    <property type="molecule type" value="Genomic_DNA"/>
</dbReference>
<proteinExistence type="predicted"/>
<evidence type="ECO:0000313" key="1">
    <source>
        <dbReference type="EMBL" id="OLP97158.1"/>
    </source>
</evidence>
<comment type="caution">
    <text evidence="1">The sequence shown here is derived from an EMBL/GenBank/DDBJ whole genome shotgun (WGS) entry which is preliminary data.</text>
</comment>
<accession>A0A1Q9DPS8</accession>
<reference evidence="1 2" key="1">
    <citation type="submission" date="2016-02" db="EMBL/GenBank/DDBJ databases">
        <title>Genome analysis of coral dinoflagellate symbionts highlights evolutionary adaptations to a symbiotic lifestyle.</title>
        <authorList>
            <person name="Aranda M."/>
            <person name="Li Y."/>
            <person name="Liew Y.J."/>
            <person name="Baumgarten S."/>
            <person name="Simakov O."/>
            <person name="Wilson M."/>
            <person name="Piel J."/>
            <person name="Ashoor H."/>
            <person name="Bougouffa S."/>
            <person name="Bajic V.B."/>
            <person name="Ryu T."/>
            <person name="Ravasi T."/>
            <person name="Bayer T."/>
            <person name="Micklem G."/>
            <person name="Kim H."/>
            <person name="Bhak J."/>
            <person name="Lajeunesse T.C."/>
            <person name="Voolstra C.R."/>
        </authorList>
    </citation>
    <scope>NUCLEOTIDE SEQUENCE [LARGE SCALE GENOMIC DNA]</scope>
    <source>
        <strain evidence="1 2">CCMP2467</strain>
    </source>
</reference>
<name>A0A1Q9DPS8_SYMMI</name>
<gene>
    <name evidence="1" type="ORF">AK812_SmicGene20492</name>
</gene>
<evidence type="ECO:0000313" key="2">
    <source>
        <dbReference type="Proteomes" id="UP000186817"/>
    </source>
</evidence>
<organism evidence="1 2">
    <name type="scientific">Symbiodinium microadriaticum</name>
    <name type="common">Dinoflagellate</name>
    <name type="synonym">Zooxanthella microadriatica</name>
    <dbReference type="NCBI Taxonomy" id="2951"/>
    <lineage>
        <taxon>Eukaryota</taxon>
        <taxon>Sar</taxon>
        <taxon>Alveolata</taxon>
        <taxon>Dinophyceae</taxon>
        <taxon>Suessiales</taxon>
        <taxon>Symbiodiniaceae</taxon>
        <taxon>Symbiodinium</taxon>
    </lineage>
</organism>
<protein>
    <submittedName>
        <fullName evidence="1">Uncharacterized protein</fullName>
    </submittedName>
</protein>
<keyword evidence="2" id="KW-1185">Reference proteome</keyword>
<dbReference type="AlphaFoldDB" id="A0A1Q9DPS8"/>
<sequence length="143" mass="15738">MHELFPAKALDTRSRDGAEVGCVVDDLDTSARPRSEHGVTTLAVNAVLTPISSLRPFIEYAPEHEIDLYFEWRHTHTAAALRKKTPLAFKDIAAEIMVNSQSLQDTVSTCSELANTSATHFLGPEAVSRKHFRHRSVAPSPCA</sequence>